<dbReference type="Proteomes" id="UP000232163">
    <property type="component" value="Unassembled WGS sequence"/>
</dbReference>
<dbReference type="InterPro" id="IPR001902">
    <property type="entry name" value="SLC26A/SulP_fam"/>
</dbReference>
<proteinExistence type="predicted"/>
<feature type="transmembrane region" description="Helical" evidence="5">
    <location>
        <begin position="180"/>
        <end position="198"/>
    </location>
</feature>
<protein>
    <submittedName>
        <fullName evidence="7">Sulfate transporter</fullName>
    </submittedName>
</protein>
<feature type="transmembrane region" description="Helical" evidence="5">
    <location>
        <begin position="135"/>
        <end position="154"/>
    </location>
</feature>
<dbReference type="InterPro" id="IPR036513">
    <property type="entry name" value="STAS_dom_sf"/>
</dbReference>
<evidence type="ECO:0000256" key="2">
    <source>
        <dbReference type="ARBA" id="ARBA00022692"/>
    </source>
</evidence>
<dbReference type="Pfam" id="PF01740">
    <property type="entry name" value="STAS"/>
    <property type="match status" value="1"/>
</dbReference>
<sequence length="587" mass="61274">MTLSIPVFRSLRGYRASWLPNDISAGLAVAAVGLPSAIAYPAIAGLPLETGLYASIAAPIAYALFGPSRILIVGPDAATMTVLAAAVASIMASLPADALVDRTTIASLIALVVGGICLAARLLRLGVVATFLSRPILVGFFAGVSVSIIVGQISRLTGVAIQSEGLVAPFLELINKSATIHWPSLLLGLSMFILLQGVRASRLPIPGPVIVVVVSAILSVLLNFRQMGIAVVGDIPFALPSLSIPSAAGLPLDQIVLGAAAVFLVSLGSGIVAARSFAARSGEHVDANQELIGLGAGNIAAGLFGAFPISASDSRTAICLSAGGKSQVVGLVSAAALIATLLYFNEALRILPIPALGAVLLAAAISLIDIAELRHIWRISRAEFIFALITMWGAISFGVLAGVVVAIAATLIHLVRQMMYPRDALLGRINGHDGLYKLHRFPDARPIPGFALYMIQGSLLFFNADYVRERIQTIAASLPAGTRWFVIDASAIAQIDSTAVAMLDDIRVDLAADGMTLSIAELHAEVKTILERSGVIERIGAQYVFEDVEDAIRGFGAEQNGLCQRATATSAELQVQTPEGGYDEQKQ</sequence>
<feature type="transmembrane region" description="Helical" evidence="5">
    <location>
        <begin position="21"/>
        <end position="40"/>
    </location>
</feature>
<accession>A0A2N9VT93</accession>
<dbReference type="PROSITE" id="PS50801">
    <property type="entry name" value="STAS"/>
    <property type="match status" value="1"/>
</dbReference>
<comment type="caution">
    <text evidence="7">The sequence shown here is derived from an EMBL/GenBank/DDBJ whole genome shotgun (WGS) entry which is preliminary data.</text>
</comment>
<feature type="domain" description="STAS" evidence="6">
    <location>
        <begin position="440"/>
        <end position="555"/>
    </location>
</feature>
<evidence type="ECO:0000256" key="5">
    <source>
        <dbReference type="SAM" id="Phobius"/>
    </source>
</evidence>
<keyword evidence="3 5" id="KW-1133">Transmembrane helix</keyword>
<dbReference type="KEGG" id="pht:BLM14_18315"/>
<feature type="transmembrane region" description="Helical" evidence="5">
    <location>
        <begin position="384"/>
        <end position="412"/>
    </location>
</feature>
<dbReference type="PANTHER" id="PTHR11814">
    <property type="entry name" value="SULFATE TRANSPORTER"/>
    <property type="match status" value="1"/>
</dbReference>
<keyword evidence="2 5" id="KW-0812">Transmembrane</keyword>
<dbReference type="GO" id="GO:0016020">
    <property type="term" value="C:membrane"/>
    <property type="evidence" value="ECO:0007669"/>
    <property type="project" value="UniProtKB-SubCell"/>
</dbReference>
<gene>
    <name evidence="7" type="ORF">B5P45_19770</name>
</gene>
<feature type="transmembrane region" description="Helical" evidence="5">
    <location>
        <begin position="102"/>
        <end position="123"/>
    </location>
</feature>
<reference evidence="8" key="1">
    <citation type="journal article" date="2017" name="Int J Environ Stud">
        <title>Does the Miocene-Pliocene relict legume Oxytropis triphylla form nitrogen-fixing nodules with a combination of bacterial strains?</title>
        <authorList>
            <person name="Safronova V."/>
            <person name="Belimov A."/>
            <person name="Sazanova A."/>
            <person name="Kuznetsova I."/>
            <person name="Popova J."/>
            <person name="Andronov E."/>
            <person name="Verkhozina A."/>
            <person name="Tikhonovich I."/>
        </authorList>
    </citation>
    <scope>NUCLEOTIDE SEQUENCE [LARGE SCALE GENOMIC DNA]</scope>
    <source>
        <strain evidence="8">Tri-38</strain>
    </source>
</reference>
<dbReference type="EMBL" id="MZMT01000049">
    <property type="protein sequence ID" value="PIO42711.1"/>
    <property type="molecule type" value="Genomic_DNA"/>
</dbReference>
<feature type="transmembrane region" description="Helical" evidence="5">
    <location>
        <begin position="205"/>
        <end position="224"/>
    </location>
</feature>
<dbReference type="InterPro" id="IPR011547">
    <property type="entry name" value="SLC26A/SulP_dom"/>
</dbReference>
<keyword evidence="8" id="KW-1185">Reference proteome</keyword>
<evidence type="ECO:0000259" key="6">
    <source>
        <dbReference type="PROSITE" id="PS50801"/>
    </source>
</evidence>
<evidence type="ECO:0000313" key="7">
    <source>
        <dbReference type="EMBL" id="PIO42711.1"/>
    </source>
</evidence>
<dbReference type="SUPFAM" id="SSF52091">
    <property type="entry name" value="SpoIIaa-like"/>
    <property type="match status" value="1"/>
</dbReference>
<dbReference type="CDD" id="cd07042">
    <property type="entry name" value="STAS_SulP_like_sulfate_transporter"/>
    <property type="match status" value="1"/>
</dbReference>
<feature type="transmembrane region" description="Helical" evidence="5">
    <location>
        <begin position="328"/>
        <end position="344"/>
    </location>
</feature>
<evidence type="ECO:0000256" key="3">
    <source>
        <dbReference type="ARBA" id="ARBA00022989"/>
    </source>
</evidence>
<feature type="transmembrane region" description="Helical" evidence="5">
    <location>
        <begin position="77"/>
        <end position="96"/>
    </location>
</feature>
<dbReference type="AlphaFoldDB" id="A0A2N9VT93"/>
<dbReference type="GO" id="GO:0055085">
    <property type="term" value="P:transmembrane transport"/>
    <property type="evidence" value="ECO:0007669"/>
    <property type="project" value="InterPro"/>
</dbReference>
<dbReference type="RefSeq" id="WP_100000741.1">
    <property type="nucleotide sequence ID" value="NZ_CP017940.1"/>
</dbReference>
<feature type="transmembrane region" description="Helical" evidence="5">
    <location>
        <begin position="46"/>
        <end position="65"/>
    </location>
</feature>
<evidence type="ECO:0000313" key="8">
    <source>
        <dbReference type="Proteomes" id="UP000232163"/>
    </source>
</evidence>
<evidence type="ECO:0000256" key="4">
    <source>
        <dbReference type="ARBA" id="ARBA00023136"/>
    </source>
</evidence>
<evidence type="ECO:0000256" key="1">
    <source>
        <dbReference type="ARBA" id="ARBA00004141"/>
    </source>
</evidence>
<comment type="subcellular location">
    <subcellularLocation>
        <location evidence="1">Membrane</location>
        <topology evidence="1">Multi-pass membrane protein</topology>
    </subcellularLocation>
</comment>
<keyword evidence="4 5" id="KW-0472">Membrane</keyword>
<feature type="transmembrane region" description="Helical" evidence="5">
    <location>
        <begin position="350"/>
        <end position="372"/>
    </location>
</feature>
<dbReference type="OrthoDB" id="9769739at2"/>
<feature type="transmembrane region" description="Helical" evidence="5">
    <location>
        <begin position="255"/>
        <end position="274"/>
    </location>
</feature>
<organism evidence="7 8">
    <name type="scientific">Phyllobacterium zundukense</name>
    <dbReference type="NCBI Taxonomy" id="1867719"/>
    <lineage>
        <taxon>Bacteria</taxon>
        <taxon>Pseudomonadati</taxon>
        <taxon>Pseudomonadota</taxon>
        <taxon>Alphaproteobacteria</taxon>
        <taxon>Hyphomicrobiales</taxon>
        <taxon>Phyllobacteriaceae</taxon>
        <taxon>Phyllobacterium</taxon>
    </lineage>
</organism>
<dbReference type="Gene3D" id="3.30.750.24">
    <property type="entry name" value="STAS domain"/>
    <property type="match status" value="1"/>
</dbReference>
<dbReference type="InterPro" id="IPR002645">
    <property type="entry name" value="STAS_dom"/>
</dbReference>
<name>A0A2N9VT93_9HYPH</name>
<dbReference type="Pfam" id="PF00916">
    <property type="entry name" value="Sulfate_transp"/>
    <property type="match status" value="1"/>
</dbReference>